<dbReference type="SUPFAM" id="SSF160964">
    <property type="entry name" value="MalF N-terminal region-like"/>
    <property type="match status" value="1"/>
</dbReference>
<dbReference type="InterPro" id="IPR000515">
    <property type="entry name" value="MetI-like"/>
</dbReference>
<name>A0ABP5CSP5_9MICO</name>
<keyword evidence="5 10" id="KW-0762">Sugar transport</keyword>
<evidence type="ECO:0000256" key="2">
    <source>
        <dbReference type="ARBA" id="ARBA00009047"/>
    </source>
</evidence>
<sequence>MSIPEGRLPEVLDMPEDGKATLPRTESHARGWRGLGWGFIVKLLIMMLINALGILTILSAWRVQSWIILGVTIALLVIADVVYFVRRALPLKYLMPGLVFLLVFQVFIFGYTAYIAFTNYGSGHVGTQQQAVNAALIQGERRIENSPSYPLSVVQRGSELGFAIVDDKGDVQVGTETQPLEPSPNAQIGDSGAPSDVPGWSVVSLNQLISDQAMQASVQKLRVPVSHDPNDGSIRTRDGSTGAVYKSTLVWDEQAQTITDTQTGTVYTADDSTGNFVAEDGTALPTGWVVTVGFKNFTALFTNPALLQPLAIVTGWTFAWAILSVAVPFALGLLFALIYNDARLKGRRITRTLFILPYAFPAFMSALLFRGMFNAEFGVINDLFFGGANIDWLGDPWLARGAVLWVNIWLTYPYFFLVCTGALQALPSDTLEAASIDGAGRSRVLRSIILPLVLVSTAPLLISSFAFSFNNFTTIWLFNDGGPAIPGAPYAIGYTDILISTIFRISGLSGGKSDFGLASALSILIFIVVGAISALAFRQTRKLEEYM</sequence>
<feature type="domain" description="ABC transmembrane type-1" evidence="11">
    <location>
        <begin position="314"/>
        <end position="536"/>
    </location>
</feature>
<feature type="transmembrane region" description="Helical" evidence="9">
    <location>
        <begin position="318"/>
        <end position="340"/>
    </location>
</feature>
<dbReference type="EMBL" id="BAAAOG010000009">
    <property type="protein sequence ID" value="GAA1967413.1"/>
    <property type="molecule type" value="Genomic_DNA"/>
</dbReference>
<evidence type="ECO:0000256" key="3">
    <source>
        <dbReference type="ARBA" id="ARBA00022448"/>
    </source>
</evidence>
<dbReference type="SUPFAM" id="SSF161098">
    <property type="entry name" value="MetI-like"/>
    <property type="match status" value="1"/>
</dbReference>
<evidence type="ECO:0000256" key="7">
    <source>
        <dbReference type="ARBA" id="ARBA00022989"/>
    </source>
</evidence>
<feature type="transmembrane region" description="Helical" evidence="9">
    <location>
        <begin position="97"/>
        <end position="117"/>
    </location>
</feature>
<keyword evidence="4 10" id="KW-1003">Cell membrane</keyword>
<comment type="similarity">
    <text evidence="2 10">Belongs to the binding-protein-dependent transport system permease family. MalFG subfamily.</text>
</comment>
<proteinExistence type="inferred from homology"/>
<dbReference type="PANTHER" id="PTHR47314">
    <property type="entry name" value="MALTOSE/MALTODEXTRIN TRANSPORT SYSTEM PERMEASE PROTEIN MALF"/>
    <property type="match status" value="1"/>
</dbReference>
<comment type="subcellular location">
    <subcellularLocation>
        <location evidence="1 9">Cell membrane</location>
        <topology evidence="1 9">Multi-pass membrane protein</topology>
    </subcellularLocation>
</comment>
<dbReference type="Gene3D" id="1.10.3720.10">
    <property type="entry name" value="MetI-like"/>
    <property type="match status" value="1"/>
</dbReference>
<dbReference type="PROSITE" id="PS50928">
    <property type="entry name" value="ABC_TM1"/>
    <property type="match status" value="1"/>
</dbReference>
<evidence type="ECO:0000256" key="5">
    <source>
        <dbReference type="ARBA" id="ARBA00022597"/>
    </source>
</evidence>
<dbReference type="InterPro" id="IPR035277">
    <property type="entry name" value="MalF_N"/>
</dbReference>
<dbReference type="InterPro" id="IPR035906">
    <property type="entry name" value="MetI-like_sf"/>
</dbReference>
<feature type="transmembrane region" description="Helical" evidence="9">
    <location>
        <begin position="447"/>
        <end position="469"/>
    </location>
</feature>
<evidence type="ECO:0000259" key="11">
    <source>
        <dbReference type="PROSITE" id="PS50928"/>
    </source>
</evidence>
<evidence type="ECO:0000256" key="4">
    <source>
        <dbReference type="ARBA" id="ARBA00022475"/>
    </source>
</evidence>
<feature type="transmembrane region" description="Helical" evidence="9">
    <location>
        <begin position="515"/>
        <end position="537"/>
    </location>
</feature>
<dbReference type="Pfam" id="PF16296">
    <property type="entry name" value="TM_PBP2_N"/>
    <property type="match status" value="1"/>
</dbReference>
<evidence type="ECO:0000313" key="13">
    <source>
        <dbReference type="Proteomes" id="UP001499933"/>
    </source>
</evidence>
<evidence type="ECO:0000313" key="12">
    <source>
        <dbReference type="EMBL" id="GAA1967413.1"/>
    </source>
</evidence>
<keyword evidence="13" id="KW-1185">Reference proteome</keyword>
<keyword evidence="7 9" id="KW-1133">Transmembrane helix</keyword>
<feature type="transmembrane region" description="Helical" evidence="9">
    <location>
        <begin position="352"/>
        <end position="373"/>
    </location>
</feature>
<feature type="transmembrane region" description="Helical" evidence="9">
    <location>
        <begin position="39"/>
        <end position="60"/>
    </location>
</feature>
<feature type="transmembrane region" description="Helical" evidence="9">
    <location>
        <begin position="402"/>
        <end position="426"/>
    </location>
</feature>
<keyword evidence="8 9" id="KW-0472">Membrane</keyword>
<organism evidence="12 13">
    <name type="scientific">Microbacterium deminutum</name>
    <dbReference type="NCBI Taxonomy" id="344164"/>
    <lineage>
        <taxon>Bacteria</taxon>
        <taxon>Bacillati</taxon>
        <taxon>Actinomycetota</taxon>
        <taxon>Actinomycetes</taxon>
        <taxon>Micrococcales</taxon>
        <taxon>Microbacteriaceae</taxon>
        <taxon>Microbacterium</taxon>
    </lineage>
</organism>
<dbReference type="Proteomes" id="UP001499933">
    <property type="component" value="Unassembled WGS sequence"/>
</dbReference>
<feature type="transmembrane region" description="Helical" evidence="9">
    <location>
        <begin position="66"/>
        <end position="85"/>
    </location>
</feature>
<keyword evidence="3 9" id="KW-0813">Transport</keyword>
<dbReference type="Gene3D" id="1.20.58.370">
    <property type="entry name" value="MalF N-terminal region-like"/>
    <property type="match status" value="1"/>
</dbReference>
<reference evidence="13" key="1">
    <citation type="journal article" date="2019" name="Int. J. Syst. Evol. Microbiol.">
        <title>The Global Catalogue of Microorganisms (GCM) 10K type strain sequencing project: providing services to taxonomists for standard genome sequencing and annotation.</title>
        <authorList>
            <consortium name="The Broad Institute Genomics Platform"/>
            <consortium name="The Broad Institute Genome Sequencing Center for Infectious Disease"/>
            <person name="Wu L."/>
            <person name="Ma J."/>
        </authorList>
    </citation>
    <scope>NUCLEOTIDE SEQUENCE [LARGE SCALE GENOMIC DNA]</scope>
    <source>
        <strain evidence="13">JCM 14901</strain>
    </source>
</reference>
<evidence type="ECO:0000256" key="10">
    <source>
        <dbReference type="RuleBase" id="RU367050"/>
    </source>
</evidence>
<evidence type="ECO:0000256" key="8">
    <source>
        <dbReference type="ARBA" id="ARBA00023136"/>
    </source>
</evidence>
<evidence type="ECO:0000256" key="6">
    <source>
        <dbReference type="ARBA" id="ARBA00022692"/>
    </source>
</evidence>
<comment type="caution">
    <text evidence="12">The sequence shown here is derived from an EMBL/GenBank/DDBJ whole genome shotgun (WGS) entry which is preliminary data.</text>
</comment>
<keyword evidence="6 9" id="KW-0812">Transmembrane</keyword>
<comment type="function">
    <text evidence="10">Part of the ABC transporter complex MalEFGK involved in maltose/maltodextrin import. Probably responsible for the translocation of the substrate across the membrane.</text>
</comment>
<protein>
    <recommendedName>
        <fullName evidence="10">Maltose/maltodextrin transport system permease protein</fullName>
    </recommendedName>
</protein>
<dbReference type="InterPro" id="IPR032550">
    <property type="entry name" value="TM_PBP2_N"/>
</dbReference>
<dbReference type="Gene3D" id="3.10.650.10">
    <property type="entry name" value="MalF N-terminal region-like"/>
    <property type="match status" value="1"/>
</dbReference>
<dbReference type="Pfam" id="PF00528">
    <property type="entry name" value="BPD_transp_1"/>
    <property type="match status" value="1"/>
</dbReference>
<dbReference type="PANTHER" id="PTHR47314:SF1">
    <property type="entry name" value="MALTOSE_MALTODEXTRIN TRANSPORT SYSTEM PERMEASE PROTEIN MALF"/>
    <property type="match status" value="1"/>
</dbReference>
<accession>A0ABP5CSP5</accession>
<dbReference type="CDD" id="cd06261">
    <property type="entry name" value="TM_PBP2"/>
    <property type="match status" value="1"/>
</dbReference>
<gene>
    <name evidence="12" type="ORF">GCM10009776_33030</name>
</gene>
<evidence type="ECO:0000256" key="1">
    <source>
        <dbReference type="ARBA" id="ARBA00004651"/>
    </source>
</evidence>
<evidence type="ECO:0000256" key="9">
    <source>
        <dbReference type="RuleBase" id="RU363032"/>
    </source>
</evidence>